<feature type="region of interest" description="Disordered" evidence="1">
    <location>
        <begin position="69"/>
        <end position="93"/>
    </location>
</feature>
<evidence type="ECO:0000313" key="2">
    <source>
        <dbReference type="EMBL" id="KAK7338146.1"/>
    </source>
</evidence>
<protein>
    <submittedName>
        <fullName evidence="2">Uncharacterized protein</fullName>
    </submittedName>
</protein>
<name>A0AAN9LLH6_CANGL</name>
<dbReference type="Proteomes" id="UP001367508">
    <property type="component" value="Unassembled WGS sequence"/>
</dbReference>
<dbReference type="AlphaFoldDB" id="A0AAN9LLH6"/>
<sequence length="304" mass="34136">MVGRGIFPDAIGSLRSRSARSVAVSMTIFFLARAVSRRNEAHWNLGSSIHYLADESRVFLSAEGREFLPSRPSRPFPSPRQRTSEPGNTSILGANGKSRFLDVVTNHFVGLTSPATWKLEFSVVLGGEKGAKQGRREGSERMPNAFILGLLLNRCLLQHLRSAGHAPISANFRGGWLDPELQGAPRRRHGSLHHRDTLLEWSSSFPRFSHSSPHEAFRPGPQQNEYSTETNLNGVNPAITEPLEIQSTTADGVIENAERRATKDSRKLRDQSFKIYRELSSFLLKSQITHKRKEPLNFSYFLYL</sequence>
<organism evidence="2 3">
    <name type="scientific">Canavalia gladiata</name>
    <name type="common">Sword bean</name>
    <name type="synonym">Dolichos gladiatus</name>
    <dbReference type="NCBI Taxonomy" id="3824"/>
    <lineage>
        <taxon>Eukaryota</taxon>
        <taxon>Viridiplantae</taxon>
        <taxon>Streptophyta</taxon>
        <taxon>Embryophyta</taxon>
        <taxon>Tracheophyta</taxon>
        <taxon>Spermatophyta</taxon>
        <taxon>Magnoliopsida</taxon>
        <taxon>eudicotyledons</taxon>
        <taxon>Gunneridae</taxon>
        <taxon>Pentapetalae</taxon>
        <taxon>rosids</taxon>
        <taxon>fabids</taxon>
        <taxon>Fabales</taxon>
        <taxon>Fabaceae</taxon>
        <taxon>Papilionoideae</taxon>
        <taxon>50 kb inversion clade</taxon>
        <taxon>NPAAA clade</taxon>
        <taxon>indigoferoid/millettioid clade</taxon>
        <taxon>Phaseoleae</taxon>
        <taxon>Canavalia</taxon>
    </lineage>
</organism>
<proteinExistence type="predicted"/>
<gene>
    <name evidence="2" type="ORF">VNO77_18746</name>
</gene>
<evidence type="ECO:0000256" key="1">
    <source>
        <dbReference type="SAM" id="MobiDB-lite"/>
    </source>
</evidence>
<comment type="caution">
    <text evidence="2">The sequence shown here is derived from an EMBL/GenBank/DDBJ whole genome shotgun (WGS) entry which is preliminary data.</text>
</comment>
<reference evidence="2 3" key="1">
    <citation type="submission" date="2024-01" db="EMBL/GenBank/DDBJ databases">
        <title>The genomes of 5 underutilized Papilionoideae crops provide insights into root nodulation and disease resistanc.</title>
        <authorList>
            <person name="Jiang F."/>
        </authorList>
    </citation>
    <scope>NUCLEOTIDE SEQUENCE [LARGE SCALE GENOMIC DNA]</scope>
    <source>
        <strain evidence="2">LVBAO_FW01</strain>
        <tissue evidence="2">Leaves</tissue>
    </source>
</reference>
<accession>A0AAN9LLH6</accession>
<dbReference type="EMBL" id="JAYMYQ010000004">
    <property type="protein sequence ID" value="KAK7338146.1"/>
    <property type="molecule type" value="Genomic_DNA"/>
</dbReference>
<evidence type="ECO:0000313" key="3">
    <source>
        <dbReference type="Proteomes" id="UP001367508"/>
    </source>
</evidence>
<keyword evidence="3" id="KW-1185">Reference proteome</keyword>